<accession>A0AAJ3NFZ9</accession>
<dbReference type="KEGG" id="ego:BBD34_18905"/>
<dbReference type="EMBL" id="MAIC01000003">
    <property type="protein sequence ID" value="OPB80523.1"/>
    <property type="molecule type" value="Genomic_DNA"/>
</dbReference>
<name>A0AAJ3NFZ9_9FLAO</name>
<evidence type="ECO:0000313" key="2">
    <source>
        <dbReference type="Proteomes" id="UP000190816"/>
    </source>
</evidence>
<organism evidence="1 2">
    <name type="scientific">Elizabethkingia ursingii</name>
    <dbReference type="NCBI Taxonomy" id="1756150"/>
    <lineage>
        <taxon>Bacteria</taxon>
        <taxon>Pseudomonadati</taxon>
        <taxon>Bacteroidota</taxon>
        <taxon>Flavobacteriia</taxon>
        <taxon>Flavobacteriales</taxon>
        <taxon>Weeksellaceae</taxon>
        <taxon>Elizabethkingia</taxon>
    </lineage>
</organism>
<dbReference type="RefSeq" id="WP_078405220.1">
    <property type="nucleotide sequence ID" value="NZ_CP016377.1"/>
</dbReference>
<dbReference type="Proteomes" id="UP000190816">
    <property type="component" value="Unassembled WGS sequence"/>
</dbReference>
<gene>
    <name evidence="1" type="ORF">BAY32_16010</name>
</gene>
<protein>
    <submittedName>
        <fullName evidence="1">Uncharacterized protein</fullName>
    </submittedName>
</protein>
<reference evidence="1 2" key="1">
    <citation type="submission" date="2016-06" db="EMBL/GenBank/DDBJ databases">
        <authorList>
            <person name="Nicholson A.C."/>
        </authorList>
    </citation>
    <scope>NUCLEOTIDE SEQUENCE [LARGE SCALE GENOMIC DNA]</scope>
    <source>
        <strain evidence="1 2">G4123</strain>
    </source>
</reference>
<proteinExistence type="predicted"/>
<dbReference type="AlphaFoldDB" id="A0AAJ3NFZ9"/>
<evidence type="ECO:0000313" key="1">
    <source>
        <dbReference type="EMBL" id="OPB80523.1"/>
    </source>
</evidence>
<comment type="caution">
    <text evidence="1">The sequence shown here is derived from an EMBL/GenBank/DDBJ whole genome shotgun (WGS) entry which is preliminary data.</text>
</comment>
<sequence length="117" mass="13725">MESIENQEFKILINSLKTSMQEYMEYAHPAYLQNDIDECCNILTNYTENILKSTSKEDGMTIVEFAIKKLNDLNEKCEFDLIETNEREQIAVIIILGGNKMGYNSIDEDITEDWREW</sequence>